<accession>A0A9E1M0L3</accession>
<keyword evidence="3" id="KW-0255">Endonuclease</keyword>
<comment type="similarity">
    <text evidence="1 3">Belongs to the PemK/MazF family.</text>
</comment>
<dbReference type="AlphaFoldDB" id="A0A9E1M0L3"/>
<keyword evidence="3" id="KW-0378">Hydrolase</keyword>
<dbReference type="GO" id="GO:0006402">
    <property type="term" value="P:mRNA catabolic process"/>
    <property type="evidence" value="ECO:0007669"/>
    <property type="project" value="TreeGrafter"/>
</dbReference>
<keyword evidence="2" id="KW-1277">Toxin-antitoxin system</keyword>
<dbReference type="GO" id="GO:0003677">
    <property type="term" value="F:DNA binding"/>
    <property type="evidence" value="ECO:0007669"/>
    <property type="project" value="InterPro"/>
</dbReference>
<evidence type="ECO:0000256" key="3">
    <source>
        <dbReference type="PIRNR" id="PIRNR033490"/>
    </source>
</evidence>
<dbReference type="GO" id="GO:0016075">
    <property type="term" value="P:rRNA catabolic process"/>
    <property type="evidence" value="ECO:0007669"/>
    <property type="project" value="TreeGrafter"/>
</dbReference>
<dbReference type="SUPFAM" id="SSF50118">
    <property type="entry name" value="Cell growth inhibitor/plasmid maintenance toxic component"/>
    <property type="match status" value="1"/>
</dbReference>
<dbReference type="EMBL" id="JAGZYH010000022">
    <property type="protein sequence ID" value="MBS6621917.1"/>
    <property type="molecule type" value="Genomic_DNA"/>
</dbReference>
<sequence length="130" mass="14893">MIPKDWKYLRGDIYYADMEPHIGSEQGGTRPVVVLQNDVGNRYAPTLIVATVTSRTEKKRYQPTHVLIAHNTAFEKPSVVQLEQIFTIDKSRVQRFLGRLTQDEMQEIEKGVVSSLDLNELFFKIKTVGI</sequence>
<protein>
    <recommendedName>
        <fullName evidence="3">mRNA interferase</fullName>
        <ecNumber evidence="3">3.1.-.-</ecNumber>
    </recommendedName>
</protein>
<dbReference type="Proteomes" id="UP000811365">
    <property type="component" value="Unassembled WGS sequence"/>
</dbReference>
<dbReference type="PIRSF" id="PIRSF033490">
    <property type="entry name" value="MazF"/>
    <property type="match status" value="1"/>
</dbReference>
<name>A0A9E1M0L3_9FIRM</name>
<comment type="function">
    <text evidence="3">Toxic component of a type II toxin-antitoxin (TA) system.</text>
</comment>
<dbReference type="EC" id="3.1.-.-" evidence="3"/>
<dbReference type="PANTHER" id="PTHR33988">
    <property type="entry name" value="ENDORIBONUCLEASE MAZF-RELATED"/>
    <property type="match status" value="1"/>
</dbReference>
<dbReference type="InterPro" id="IPR011067">
    <property type="entry name" value="Plasmid_toxin/cell-grow_inhib"/>
</dbReference>
<dbReference type="GO" id="GO:0004521">
    <property type="term" value="F:RNA endonuclease activity"/>
    <property type="evidence" value="ECO:0007669"/>
    <property type="project" value="TreeGrafter"/>
</dbReference>
<reference evidence="4" key="1">
    <citation type="submission" date="2021-02" db="EMBL/GenBank/DDBJ databases">
        <title>Infant gut strain persistence is associated with maternal origin, phylogeny, and functional potential including surface adhesion and iron acquisition.</title>
        <authorList>
            <person name="Lou Y.C."/>
        </authorList>
    </citation>
    <scope>NUCLEOTIDE SEQUENCE</scope>
    <source>
        <strain evidence="4">L2_039_000G1_dasL2_039_000G1_maxbin2.maxbin.077</strain>
    </source>
</reference>
<dbReference type="GO" id="GO:0016787">
    <property type="term" value="F:hydrolase activity"/>
    <property type="evidence" value="ECO:0007669"/>
    <property type="project" value="UniProtKB-KW"/>
</dbReference>
<dbReference type="Gene3D" id="2.30.30.110">
    <property type="match status" value="1"/>
</dbReference>
<dbReference type="Pfam" id="PF02452">
    <property type="entry name" value="PemK_toxin"/>
    <property type="match status" value="1"/>
</dbReference>
<dbReference type="InterPro" id="IPR003477">
    <property type="entry name" value="PemK-like"/>
</dbReference>
<organism evidence="4 5">
    <name type="scientific">Faecalibacterium prausnitzii</name>
    <dbReference type="NCBI Taxonomy" id="853"/>
    <lineage>
        <taxon>Bacteria</taxon>
        <taxon>Bacillati</taxon>
        <taxon>Bacillota</taxon>
        <taxon>Clostridia</taxon>
        <taxon>Eubacteriales</taxon>
        <taxon>Oscillospiraceae</taxon>
        <taxon>Faecalibacterium</taxon>
    </lineage>
</organism>
<gene>
    <name evidence="4" type="ORF">KH315_07140</name>
</gene>
<evidence type="ECO:0000313" key="4">
    <source>
        <dbReference type="EMBL" id="MBS6621917.1"/>
    </source>
</evidence>
<dbReference type="PANTHER" id="PTHR33988:SF2">
    <property type="entry name" value="ENDORIBONUCLEASE MAZF"/>
    <property type="match status" value="1"/>
</dbReference>
<evidence type="ECO:0000313" key="5">
    <source>
        <dbReference type="Proteomes" id="UP000811365"/>
    </source>
</evidence>
<evidence type="ECO:0000256" key="2">
    <source>
        <dbReference type="ARBA" id="ARBA00022649"/>
    </source>
</evidence>
<comment type="caution">
    <text evidence="4">The sequence shown here is derived from an EMBL/GenBank/DDBJ whole genome shotgun (WGS) entry which is preliminary data.</text>
</comment>
<evidence type="ECO:0000256" key="1">
    <source>
        <dbReference type="ARBA" id="ARBA00007521"/>
    </source>
</evidence>
<proteinExistence type="inferred from homology"/>
<keyword evidence="3" id="KW-0540">Nuclease</keyword>